<protein>
    <submittedName>
        <fullName evidence="2">Mitotic checkpoint complex</fullName>
    </submittedName>
</protein>
<dbReference type="EMBL" id="KZ992613">
    <property type="protein sequence ID" value="RKP08328.1"/>
    <property type="molecule type" value="Genomic_DNA"/>
</dbReference>
<dbReference type="Proteomes" id="UP000271241">
    <property type="component" value="Unassembled WGS sequence"/>
</dbReference>
<dbReference type="SMART" id="SM00777">
    <property type="entry name" value="Mad3_BUB1_I"/>
    <property type="match status" value="1"/>
</dbReference>
<proteinExistence type="predicted"/>
<sequence>VELASIERQKENIMPMKRGRSAAALAQVFSENNDTRMAHLNEQHKRFQRELEAAADLDDPLDSYYRYVRWTIDNYPQGHNHDSNLVPLLEQCTRTFHQDKRYQNDPRYLRCWLLYAENVKDPQLIFKYLEANNIGQDLAAYYEEYATLLESQGRWKLADEIYRLGINRFAQPLERLQRKYREFQHR</sequence>
<reference evidence="3" key="1">
    <citation type="journal article" date="2018" name="Nat. Microbiol.">
        <title>Leveraging single-cell genomics to expand the fungal tree of life.</title>
        <authorList>
            <person name="Ahrendt S.R."/>
            <person name="Quandt C.A."/>
            <person name="Ciobanu D."/>
            <person name="Clum A."/>
            <person name="Salamov A."/>
            <person name="Andreopoulos B."/>
            <person name="Cheng J.F."/>
            <person name="Woyke T."/>
            <person name="Pelin A."/>
            <person name="Henrissat B."/>
            <person name="Reynolds N.K."/>
            <person name="Benny G.L."/>
            <person name="Smith M.E."/>
            <person name="James T.Y."/>
            <person name="Grigoriev I.V."/>
        </authorList>
    </citation>
    <scope>NUCLEOTIDE SEQUENCE [LARGE SCALE GENOMIC DNA]</scope>
    <source>
        <strain evidence="3">RSA 1356</strain>
    </source>
</reference>
<dbReference type="InterPro" id="IPR013212">
    <property type="entry name" value="Mad3/Bub1_I"/>
</dbReference>
<dbReference type="PANTHER" id="PTHR14030:SF4">
    <property type="entry name" value="BUB1 KINASE, ISOFORM A-RELATED"/>
    <property type="match status" value="1"/>
</dbReference>
<dbReference type="PROSITE" id="PS51489">
    <property type="entry name" value="BUB1_N"/>
    <property type="match status" value="1"/>
</dbReference>
<keyword evidence="3" id="KW-1185">Reference proteome</keyword>
<evidence type="ECO:0000313" key="3">
    <source>
        <dbReference type="Proteomes" id="UP000271241"/>
    </source>
</evidence>
<dbReference type="STRING" id="78915.A0A4P9XQM0"/>
<evidence type="ECO:0000259" key="1">
    <source>
        <dbReference type="PROSITE" id="PS51489"/>
    </source>
</evidence>
<organism evidence="2 3">
    <name type="scientific">Thamnocephalis sphaerospora</name>
    <dbReference type="NCBI Taxonomy" id="78915"/>
    <lineage>
        <taxon>Eukaryota</taxon>
        <taxon>Fungi</taxon>
        <taxon>Fungi incertae sedis</taxon>
        <taxon>Zoopagomycota</taxon>
        <taxon>Zoopagomycotina</taxon>
        <taxon>Zoopagomycetes</taxon>
        <taxon>Zoopagales</taxon>
        <taxon>Sigmoideomycetaceae</taxon>
        <taxon>Thamnocephalis</taxon>
    </lineage>
</organism>
<dbReference type="PANTHER" id="PTHR14030">
    <property type="entry name" value="MITOTIC CHECKPOINT SERINE/THREONINE-PROTEIN KINASE BUB1"/>
    <property type="match status" value="1"/>
</dbReference>
<dbReference type="Pfam" id="PF08311">
    <property type="entry name" value="Mad3_BUB1_I"/>
    <property type="match status" value="1"/>
</dbReference>
<dbReference type="AlphaFoldDB" id="A0A4P9XQM0"/>
<accession>A0A4P9XQM0</accession>
<dbReference type="GO" id="GO:0032991">
    <property type="term" value="C:protein-containing complex"/>
    <property type="evidence" value="ECO:0007669"/>
    <property type="project" value="UniProtKB-ARBA"/>
</dbReference>
<dbReference type="InterPro" id="IPR015661">
    <property type="entry name" value="Bub1/Mad3"/>
</dbReference>
<feature type="domain" description="BUB1 N-terminal" evidence="1">
    <location>
        <begin position="47"/>
        <end position="186"/>
    </location>
</feature>
<dbReference type="OrthoDB" id="248495at2759"/>
<dbReference type="GO" id="GO:0051754">
    <property type="term" value="P:meiotic sister chromatid cohesion, centromeric"/>
    <property type="evidence" value="ECO:0007669"/>
    <property type="project" value="TreeGrafter"/>
</dbReference>
<dbReference type="Gene3D" id="1.25.40.430">
    <property type="match status" value="1"/>
</dbReference>
<gene>
    <name evidence="2" type="ORF">THASP1DRAFT_3076</name>
</gene>
<evidence type="ECO:0000313" key="2">
    <source>
        <dbReference type="EMBL" id="RKP08328.1"/>
    </source>
</evidence>
<feature type="non-terminal residue" evidence="2">
    <location>
        <position position="1"/>
    </location>
</feature>
<dbReference type="GO" id="GO:0007094">
    <property type="term" value="P:mitotic spindle assembly checkpoint signaling"/>
    <property type="evidence" value="ECO:0007669"/>
    <property type="project" value="InterPro"/>
</dbReference>
<dbReference type="GO" id="GO:0005634">
    <property type="term" value="C:nucleus"/>
    <property type="evidence" value="ECO:0007669"/>
    <property type="project" value="TreeGrafter"/>
</dbReference>
<dbReference type="GO" id="GO:0004672">
    <property type="term" value="F:protein kinase activity"/>
    <property type="evidence" value="ECO:0007669"/>
    <property type="project" value="TreeGrafter"/>
</dbReference>
<dbReference type="FunFam" id="1.25.40.430:FF:000003">
    <property type="entry name" value="Checkpoint serine/threonine-protein kinase BUB1"/>
    <property type="match status" value="1"/>
</dbReference>
<name>A0A4P9XQM0_9FUNG</name>
<feature type="non-terminal residue" evidence="2">
    <location>
        <position position="186"/>
    </location>
</feature>